<feature type="binding site" evidence="9">
    <location>
        <position position="216"/>
    </location>
    <ligand>
        <name>UTP</name>
        <dbReference type="ChEBI" id="CHEBI:46398"/>
    </ligand>
</feature>
<dbReference type="GO" id="GO:0006011">
    <property type="term" value="P:UDP-alpha-D-glucose metabolic process"/>
    <property type="evidence" value="ECO:0007669"/>
    <property type="project" value="UniProtKB-UniRule"/>
</dbReference>
<comment type="similarity">
    <text evidence="2 7">Belongs to the UDPGP type 1 family.</text>
</comment>
<dbReference type="SUPFAM" id="SSF53448">
    <property type="entry name" value="Nucleotide-diphospho-sugar transferases"/>
    <property type="match status" value="1"/>
</dbReference>
<evidence type="ECO:0000256" key="9">
    <source>
        <dbReference type="PIRSR" id="PIRSR000806-2"/>
    </source>
</evidence>
<protein>
    <recommendedName>
        <fullName evidence="3 7">UTP--glucose-1-phosphate uridylyltransferase</fullName>
        <ecNumber evidence="3 7">2.7.7.9</ecNumber>
    </recommendedName>
</protein>
<dbReference type="Gene3D" id="2.160.10.10">
    <property type="entry name" value="Hexapeptide repeat proteins"/>
    <property type="match status" value="1"/>
</dbReference>
<dbReference type="Proteomes" id="UP000027265">
    <property type="component" value="Unassembled WGS sequence"/>
</dbReference>
<evidence type="ECO:0000256" key="4">
    <source>
        <dbReference type="ARBA" id="ARBA00022679"/>
    </source>
</evidence>
<keyword evidence="4 7" id="KW-0808">Transferase</keyword>
<dbReference type="InterPro" id="IPR002618">
    <property type="entry name" value="UDPGP_fam"/>
</dbReference>
<proteinExistence type="inferred from homology"/>
<keyword evidence="11" id="KW-1185">Reference proteome</keyword>
<feature type="binding site" evidence="9">
    <location>
        <position position="187"/>
    </location>
    <ligand>
        <name>UTP</name>
        <dbReference type="ChEBI" id="CHEBI:46398"/>
    </ligand>
</feature>
<organism evidence="10 11">
    <name type="scientific">Jaapia argillacea MUCL 33604</name>
    <dbReference type="NCBI Taxonomy" id="933084"/>
    <lineage>
        <taxon>Eukaryota</taxon>
        <taxon>Fungi</taxon>
        <taxon>Dikarya</taxon>
        <taxon>Basidiomycota</taxon>
        <taxon>Agaricomycotina</taxon>
        <taxon>Agaricomycetes</taxon>
        <taxon>Agaricomycetidae</taxon>
        <taxon>Jaapiales</taxon>
        <taxon>Jaapiaceae</taxon>
        <taxon>Jaapia</taxon>
    </lineage>
</organism>
<accession>A0A067PSH3</accession>
<evidence type="ECO:0000256" key="7">
    <source>
        <dbReference type="PIRNR" id="PIRNR000806"/>
    </source>
</evidence>
<dbReference type="FunFam" id="2.160.10.10:FF:000001">
    <property type="entry name" value="UTP--glucose-1-phosphate uridylyltransferase"/>
    <property type="match status" value="1"/>
</dbReference>
<evidence type="ECO:0000256" key="8">
    <source>
        <dbReference type="PIRSR" id="PIRSR000806-1"/>
    </source>
</evidence>
<dbReference type="Pfam" id="PF01704">
    <property type="entry name" value="UDPGP"/>
    <property type="match status" value="1"/>
</dbReference>
<dbReference type="InterPro" id="IPR029044">
    <property type="entry name" value="Nucleotide-diphossugar_trans"/>
</dbReference>
<dbReference type="AlphaFoldDB" id="A0A067PSH3"/>
<evidence type="ECO:0000313" key="11">
    <source>
        <dbReference type="Proteomes" id="UP000027265"/>
    </source>
</evidence>
<feature type="binding site" evidence="9">
    <location>
        <position position="385"/>
    </location>
    <ligand>
        <name>UTP</name>
        <dbReference type="ChEBI" id="CHEBI:46398"/>
    </ligand>
</feature>
<dbReference type="EMBL" id="KL197719">
    <property type="protein sequence ID" value="KDQ57768.1"/>
    <property type="molecule type" value="Genomic_DNA"/>
</dbReference>
<evidence type="ECO:0000313" key="10">
    <source>
        <dbReference type="EMBL" id="KDQ57768.1"/>
    </source>
</evidence>
<dbReference type="FunFam" id="3.90.550.10:FF:000002">
    <property type="entry name" value="UTP--glucose-1-phosphate uridylyltransferase"/>
    <property type="match status" value="1"/>
</dbReference>
<evidence type="ECO:0000256" key="2">
    <source>
        <dbReference type="ARBA" id="ARBA00010401"/>
    </source>
</evidence>
<name>A0A067PSH3_9AGAM</name>
<feature type="binding site" evidence="8">
    <location>
        <position position="217"/>
    </location>
    <ligand>
        <name>substrate</name>
    </ligand>
</feature>
<comment type="function">
    <text evidence="1">Plays a central role as a glucosyl donor in cellular metabolic pathways.</text>
</comment>
<dbReference type="STRING" id="933084.A0A067PSH3"/>
<gene>
    <name evidence="10" type="ORF">JAAARDRAFT_35458</name>
</gene>
<dbReference type="EC" id="2.7.7.9" evidence="3 7"/>
<feature type="binding site" evidence="9">
    <location>
        <position position="247"/>
    </location>
    <ligand>
        <name>UTP</name>
        <dbReference type="ChEBI" id="CHEBI:46398"/>
    </ligand>
</feature>
<dbReference type="GO" id="GO:0003983">
    <property type="term" value="F:UTP:glucose-1-phosphate uridylyltransferase activity"/>
    <property type="evidence" value="ECO:0007669"/>
    <property type="project" value="UniProtKB-EC"/>
</dbReference>
<comment type="catalytic activity">
    <reaction evidence="6 7">
        <text>alpha-D-glucose 1-phosphate + UTP + H(+) = UDP-alpha-D-glucose + diphosphate</text>
        <dbReference type="Rhea" id="RHEA:19889"/>
        <dbReference type="ChEBI" id="CHEBI:15378"/>
        <dbReference type="ChEBI" id="CHEBI:33019"/>
        <dbReference type="ChEBI" id="CHEBI:46398"/>
        <dbReference type="ChEBI" id="CHEBI:58601"/>
        <dbReference type="ChEBI" id="CHEBI:58885"/>
        <dbReference type="EC" id="2.7.7.9"/>
    </reaction>
</comment>
<dbReference type="InParanoid" id="A0A067PSH3"/>
<evidence type="ECO:0000256" key="5">
    <source>
        <dbReference type="ARBA" id="ARBA00022695"/>
    </source>
</evidence>
<dbReference type="HOGENOM" id="CLU_023632_3_0_1"/>
<sequence>MQLPKIMRISRFRRRRTPKKSVTDEGEKSMRGELDKLVNTVPEQTERKAFESEMGTFCCLFDRYLAEEADGQTLDWRRIKAPSESQILPYDGLPQATDPKALHKLAVLKVNGGLGTSMGLSGAKSALEVKDGLSFLDLTVRQVEHLNATHGVDVPLLLMTSFNTHEDTLRIVKKYTNHRVNITTFNQSRYPRIAKDTMLPLPQHADDDKKTWYPPGHGDIYNALMQSGVLDKLLTNGKEYLFVSNSDNLGAVVDEGILQHLVDTQTDFVMEVTDKTKADIKGGTLIDYEDRLRLLEIAQVPPAHVDDFKSVSKFKIFNTNNLWIDLKALHRIMTRGGMELDIIANPKVSDGRDVIQLETAAGAAIKHFGNSHAINVPRSRFLPVKNCSDLLLIKSDLYTVRHGQLLVDDARMFGSTPVIKLDDHFKMIPDFQQRFKSIPHLAELDHLTCTGDVHFGRDVTLKGTVIVVANDGQRIHIPDGSVLENRLVSGNVTMIDL</sequence>
<dbReference type="InterPro" id="IPR016267">
    <property type="entry name" value="UDPGP_trans"/>
</dbReference>
<dbReference type="PANTHER" id="PTHR43511">
    <property type="match status" value="1"/>
</dbReference>
<feature type="binding site" evidence="9">
    <location>
        <position position="124"/>
    </location>
    <ligand>
        <name>UTP</name>
        <dbReference type="ChEBI" id="CHEBI:46398"/>
    </ligand>
</feature>
<dbReference type="OrthoDB" id="932129at2759"/>
<evidence type="ECO:0000256" key="3">
    <source>
        <dbReference type="ARBA" id="ARBA00012415"/>
    </source>
</evidence>
<keyword evidence="5 7" id="KW-0548">Nucleotidyltransferase</keyword>
<evidence type="ECO:0000256" key="6">
    <source>
        <dbReference type="ARBA" id="ARBA00048128"/>
    </source>
</evidence>
<reference evidence="11" key="1">
    <citation type="journal article" date="2014" name="Proc. Natl. Acad. Sci. U.S.A.">
        <title>Extensive sampling of basidiomycete genomes demonstrates inadequacy of the white-rot/brown-rot paradigm for wood decay fungi.</title>
        <authorList>
            <person name="Riley R."/>
            <person name="Salamov A.A."/>
            <person name="Brown D.W."/>
            <person name="Nagy L.G."/>
            <person name="Floudas D."/>
            <person name="Held B.W."/>
            <person name="Levasseur A."/>
            <person name="Lombard V."/>
            <person name="Morin E."/>
            <person name="Otillar R."/>
            <person name="Lindquist E.A."/>
            <person name="Sun H."/>
            <person name="LaButti K.M."/>
            <person name="Schmutz J."/>
            <person name="Jabbour D."/>
            <person name="Luo H."/>
            <person name="Baker S.E."/>
            <person name="Pisabarro A.G."/>
            <person name="Walton J.D."/>
            <person name="Blanchette R.A."/>
            <person name="Henrissat B."/>
            <person name="Martin F."/>
            <person name="Cullen D."/>
            <person name="Hibbett D.S."/>
            <person name="Grigoriev I.V."/>
        </authorList>
    </citation>
    <scope>NUCLEOTIDE SEQUENCE [LARGE SCALE GENOMIC DNA]</scope>
    <source>
        <strain evidence="11">MUCL 33604</strain>
    </source>
</reference>
<dbReference type="PIRSF" id="PIRSF000806">
    <property type="entry name" value="UDPGP"/>
    <property type="match status" value="1"/>
</dbReference>
<dbReference type="Gene3D" id="3.90.550.10">
    <property type="entry name" value="Spore Coat Polysaccharide Biosynthesis Protein SpsA, Chain A"/>
    <property type="match status" value="1"/>
</dbReference>
<dbReference type="FunCoup" id="A0A067PSH3">
    <property type="interactions" value="459"/>
</dbReference>
<dbReference type="CDD" id="cd00897">
    <property type="entry name" value="UGPase_euk"/>
    <property type="match status" value="1"/>
</dbReference>
<evidence type="ECO:0000256" key="1">
    <source>
        <dbReference type="ARBA" id="ARBA00003449"/>
    </source>
</evidence>